<sequence>MGRPEPSVLFAQTFAHAHLDEYVDEVIFSEPVVVTACEFLEQSSTSSSPAVTLLGATSPPSFALEVFVHCDGETRFRRLCQPFLYSPSSSNVLEVEAIVTNHLVVRGSYRSLSLVIYGNAGEDLRHFNIEVDLDSSLTNAVSVVEGDLEDLPPALNPVKPSIEEPISSLKSLTMKPIVSDISVEIKQFLQLSFKILEMPNAGDDALNAVVTSLASAAATYSTQSLQFANKSRELVDNGVSYFDFSQVRKELLDIHNSILSSSLPGNLTENIFLESEDDLITSKQLVDTLRQHYNVFSDCKSIIGARLSQSKLIMVWLSGALLLCSSKESCYNFVNGGGMKQLSDIFCTKVHSSAATLLLLGAIEQATRHSVGCEGFLNWWHREDDTIPIGTSEGYNQLLKLLMQKPRHDVASLATYILHRARFYEVATRYEFAVLRVLGGFSSVSNVVVMDMLASAKLQLKKLLKLITSSALVEDPSPVASTSRSLILGETDGLLSYKATSRLIALSNCHFSNWDIDSHLLFLLKERGFLPLSAALLSSSTLRTEVGHAKALFMDITSYISSIILSLVFCRSGLMFLLLDPELSTTVISALRGSDSTMQESIPLRYASILISKGFFYRSHEIGIIVKTHLRVINVIDRLITSEPHSEELLWGLWELCRISRSDGGRQALLAIAHFPEAVSVLIAALHSAKELEPVSGTAPVNLAIFHSAVEIFEVIVLDSTSSSLSSWIGHAKELHKALLSSSPGSNRKDAPTRLLELIDGGVVYHKAGAIGLLRYAAVLASGGDAHMASTNSLACDEMDVDNVVGDVSGSSDGNVIDNLLGKPITESRFLGISLRDSSVAQLTTTFRILAFISDNSVVAGALYDEGAVMVVHAVLIDCKLMLEKSSNNYDYLVDEGAECNTASDILLERNREQSVVDLLVPCLSLLINLLHKLKGTQEQHRNKKLLQALLHLHRELSPKLAAFAVDFSYPYPDLALRFEAVCHLIVSALACWPAYGWTPTLFHFLLDSLHATSLLAMGPKETCSFLFLLNDLLPDEGVSLWKNGMPMLSAFRQMAVGTLLGPEKERNVNWYLQVGHKEKLIGQLMPMLHKIAEIVLNCAISALVVVQDLLRLFIIRIACVHADSAAILLRPMILYIDEWLSEPSSLTDTDAYKVCRLLDFLASLLEHPRAKPILLGEGVIRMLSETLKSCTNLSQFSWSIPASRSISLISDSRHDRHDTKILTSEDCSILLFQLFKLIKFLPVGKELVACLSAFKDLGSTSEGRSGLLSVFLHVQSSYNEESEHETRQLNGKFDLIELKKSSPLLSCLKTLLNSIELEDVSLVSTIEAVGALTSGALSFCMDKNSLNLVDAVKYLFGLPCGVNGASLSLEENIKYVFRLTSLLGSRLKDNELQTFHQVKEYANSLLQLLETPSESMNPVEVISSVFQTLPSEHQRPSKIQKISNFSANRADHYNLNTYGDKFMWECPENLRDRFSQNGQSLRRKLTPLEGVNRRVRVDNSPAENMSQSVFSRSSGQFAAPPVPSRRDNFRLRKPNTSRPPSMHVDDYVARERNVDGTTSNVIAVPRLGSSSGRPPSIHVDEFMARERERQNPVGMAGSPQVKNTPPENDLDAERMNKSKQLRPDLDDDLQELNIDLGDEESGSDDGLPFPQPDDNLQQPPSISGDHNSPHSIVEETESDSRLGTPLKSNFDDNNNTNQSDFSSRLSVSRPEVSLTREPSITSEKKYFDMSEEARNGQMNSAKVERSVGFSSLANIKNPKSSSHALHPNTSHGQAKELHDQKFPPLPPMPPPSSNSPMHSRNHDSSQSGAFQNSTREPQYPPGFHVHSEYGRNPHLSSGGSVRPAPPLPPTPPPSSSLRTSTPPSSVYNHPNIGSTELMQSFAPSNMSNLSGYPPPMMQQIIYNRPTMPYNFYANSPNPNQGENQSNLSQSFPIGLQPITQLQPLQPPQLSRLPQPPPPHLRPPGPALTPSDQAMSGPVHMQVQQLQMIQPSLASPAHVYYQTMQQDHFPHAQHQQQQRLDPQLQVQQQGQSSNSLQQDASSLSLQDMISSPAGIQSLLEDREKLVQLLEQNPKLMDMLQEKLRG</sequence>
<dbReference type="OrthoDB" id="2011702at2759"/>
<feature type="compositionally biased region" description="Polar residues" evidence="6">
    <location>
        <begin position="1749"/>
        <end position="1773"/>
    </location>
</feature>
<dbReference type="Proteomes" id="UP000245207">
    <property type="component" value="Unassembled WGS sequence"/>
</dbReference>
<evidence type="ECO:0000256" key="5">
    <source>
        <dbReference type="ARBA" id="ARBA00023242"/>
    </source>
</evidence>
<evidence type="ECO:0000259" key="7">
    <source>
        <dbReference type="Pfam" id="PF15912"/>
    </source>
</evidence>
<dbReference type="GO" id="GO:0036396">
    <property type="term" value="C:RNA N6-methyladenosine methyltransferase complex"/>
    <property type="evidence" value="ECO:0007669"/>
    <property type="project" value="TreeGrafter"/>
</dbReference>
<evidence type="ECO:0000256" key="3">
    <source>
        <dbReference type="ARBA" id="ARBA00022664"/>
    </source>
</evidence>
<evidence type="ECO:0000313" key="9">
    <source>
        <dbReference type="Proteomes" id="UP000245207"/>
    </source>
</evidence>
<feature type="region of interest" description="Disordered" evidence="6">
    <location>
        <begin position="1592"/>
        <end position="1612"/>
    </location>
</feature>
<comment type="subcellular location">
    <subcellularLocation>
        <location evidence="1">Nucleus</location>
    </subcellularLocation>
</comment>
<comment type="similarity">
    <text evidence="2">Belongs to the vir family.</text>
</comment>
<evidence type="ECO:0000256" key="2">
    <source>
        <dbReference type="ARBA" id="ARBA00008371"/>
    </source>
</evidence>
<feature type="region of interest" description="Disordered" evidence="6">
    <location>
        <begin position="1502"/>
        <end position="1544"/>
    </location>
</feature>
<dbReference type="InterPro" id="IPR031801">
    <property type="entry name" value="VIR_N"/>
</dbReference>
<dbReference type="Pfam" id="PF15912">
    <property type="entry name" value="VIR_N"/>
    <property type="match status" value="1"/>
</dbReference>
<feature type="region of interest" description="Disordered" evidence="6">
    <location>
        <begin position="1946"/>
        <end position="1980"/>
    </location>
</feature>
<reference evidence="8 9" key="1">
    <citation type="journal article" date="2018" name="Mol. Plant">
        <title>The genome of Artemisia annua provides insight into the evolution of Asteraceae family and artemisinin biosynthesis.</title>
        <authorList>
            <person name="Shen Q."/>
            <person name="Zhang L."/>
            <person name="Liao Z."/>
            <person name="Wang S."/>
            <person name="Yan T."/>
            <person name="Shi P."/>
            <person name="Liu M."/>
            <person name="Fu X."/>
            <person name="Pan Q."/>
            <person name="Wang Y."/>
            <person name="Lv Z."/>
            <person name="Lu X."/>
            <person name="Zhang F."/>
            <person name="Jiang W."/>
            <person name="Ma Y."/>
            <person name="Chen M."/>
            <person name="Hao X."/>
            <person name="Li L."/>
            <person name="Tang Y."/>
            <person name="Lv G."/>
            <person name="Zhou Y."/>
            <person name="Sun X."/>
            <person name="Brodelius P.E."/>
            <person name="Rose J.K.C."/>
            <person name="Tang K."/>
        </authorList>
    </citation>
    <scope>NUCLEOTIDE SEQUENCE [LARGE SCALE GENOMIC DNA]</scope>
    <source>
        <strain evidence="9">cv. Huhao1</strain>
        <tissue evidence="8">Leaf</tissue>
    </source>
</reference>
<feature type="domain" description="Virilizer N-terminal" evidence="7">
    <location>
        <begin position="8"/>
        <end position="121"/>
    </location>
</feature>
<dbReference type="PANTHER" id="PTHR23185:SF0">
    <property type="entry name" value="PROTEIN VIRILIZER HOMOLOG"/>
    <property type="match status" value="1"/>
</dbReference>
<feature type="compositionally biased region" description="Pro residues" evidence="6">
    <location>
        <begin position="1844"/>
        <end position="1855"/>
    </location>
</feature>
<feature type="compositionally biased region" description="Low complexity" evidence="6">
    <location>
        <begin position="1856"/>
        <end position="1867"/>
    </location>
</feature>
<keyword evidence="3" id="KW-0507">mRNA processing</keyword>
<evidence type="ECO:0000313" key="8">
    <source>
        <dbReference type="EMBL" id="PWA73748.1"/>
    </source>
</evidence>
<dbReference type="GO" id="GO:0003723">
    <property type="term" value="F:RNA binding"/>
    <property type="evidence" value="ECO:0007669"/>
    <property type="project" value="TreeGrafter"/>
</dbReference>
<name>A0A2U1NJU6_ARTAN</name>
<evidence type="ECO:0000256" key="1">
    <source>
        <dbReference type="ARBA" id="ARBA00004123"/>
    </source>
</evidence>
<dbReference type="PANTHER" id="PTHR23185">
    <property type="entry name" value="PROTEIN VIRILIZER HOMOLOG"/>
    <property type="match status" value="1"/>
</dbReference>
<keyword evidence="5" id="KW-0539">Nucleus</keyword>
<keyword evidence="9" id="KW-1185">Reference proteome</keyword>
<proteinExistence type="inferred from homology"/>
<dbReference type="InterPro" id="IPR026736">
    <property type="entry name" value="Virilizer"/>
</dbReference>
<feature type="region of interest" description="Disordered" evidence="6">
    <location>
        <begin position="1637"/>
        <end position="1873"/>
    </location>
</feature>
<dbReference type="GO" id="GO:0005634">
    <property type="term" value="C:nucleus"/>
    <property type="evidence" value="ECO:0007669"/>
    <property type="project" value="UniProtKB-SubCell"/>
</dbReference>
<gene>
    <name evidence="8" type="ORF">CTI12_AA258910</name>
</gene>
<feature type="compositionally biased region" description="Polar residues" evidence="6">
    <location>
        <begin position="1692"/>
        <end position="1707"/>
    </location>
</feature>
<feature type="compositionally biased region" description="Pro residues" evidence="6">
    <location>
        <begin position="1954"/>
        <end position="1967"/>
    </location>
</feature>
<keyword evidence="4" id="KW-0508">mRNA splicing</keyword>
<dbReference type="GO" id="GO:0006397">
    <property type="term" value="P:mRNA processing"/>
    <property type="evidence" value="ECO:0007669"/>
    <property type="project" value="UniProtKB-KW"/>
</dbReference>
<dbReference type="EMBL" id="PKPP01002684">
    <property type="protein sequence ID" value="PWA73748.1"/>
    <property type="molecule type" value="Genomic_DNA"/>
</dbReference>
<dbReference type="GO" id="GO:0008380">
    <property type="term" value="P:RNA splicing"/>
    <property type="evidence" value="ECO:0007669"/>
    <property type="project" value="UniProtKB-KW"/>
</dbReference>
<evidence type="ECO:0000256" key="4">
    <source>
        <dbReference type="ARBA" id="ARBA00023187"/>
    </source>
</evidence>
<feature type="compositionally biased region" description="Polar residues" evidence="6">
    <location>
        <begin position="1502"/>
        <end position="1517"/>
    </location>
</feature>
<dbReference type="STRING" id="35608.A0A2U1NJU6"/>
<feature type="compositionally biased region" description="Polar residues" evidence="6">
    <location>
        <begin position="1655"/>
        <end position="1671"/>
    </location>
</feature>
<feature type="compositionally biased region" description="Polar residues" evidence="6">
    <location>
        <begin position="1805"/>
        <end position="1817"/>
    </location>
</feature>
<feature type="region of interest" description="Disordered" evidence="6">
    <location>
        <begin position="2008"/>
        <end position="2048"/>
    </location>
</feature>
<evidence type="ECO:0000256" key="6">
    <source>
        <dbReference type="SAM" id="MobiDB-lite"/>
    </source>
</evidence>
<feature type="compositionally biased region" description="Basic and acidic residues" evidence="6">
    <location>
        <begin position="1723"/>
        <end position="1735"/>
    </location>
</feature>
<organism evidence="8 9">
    <name type="scientific">Artemisia annua</name>
    <name type="common">Sweet wormwood</name>
    <dbReference type="NCBI Taxonomy" id="35608"/>
    <lineage>
        <taxon>Eukaryota</taxon>
        <taxon>Viridiplantae</taxon>
        <taxon>Streptophyta</taxon>
        <taxon>Embryophyta</taxon>
        <taxon>Tracheophyta</taxon>
        <taxon>Spermatophyta</taxon>
        <taxon>Magnoliopsida</taxon>
        <taxon>eudicotyledons</taxon>
        <taxon>Gunneridae</taxon>
        <taxon>Pentapetalae</taxon>
        <taxon>asterids</taxon>
        <taxon>campanulids</taxon>
        <taxon>Asterales</taxon>
        <taxon>Asteraceae</taxon>
        <taxon>Asteroideae</taxon>
        <taxon>Anthemideae</taxon>
        <taxon>Artemisiinae</taxon>
        <taxon>Artemisia</taxon>
    </lineage>
</organism>
<accession>A0A2U1NJU6</accession>
<feature type="compositionally biased region" description="Low complexity" evidence="6">
    <location>
        <begin position="2012"/>
        <end position="2046"/>
    </location>
</feature>
<protein>
    <submittedName>
        <fullName evidence="8">Embryo defective protein</fullName>
    </submittedName>
</protein>
<feature type="compositionally biased region" description="Pro residues" evidence="6">
    <location>
        <begin position="1784"/>
        <end position="1794"/>
    </location>
</feature>
<comment type="caution">
    <text evidence="8">The sequence shown here is derived from an EMBL/GenBank/DDBJ whole genome shotgun (WGS) entry which is preliminary data.</text>
</comment>